<dbReference type="PANTHER" id="PTHR14819">
    <property type="entry name" value="GTP-BINDING"/>
    <property type="match status" value="1"/>
</dbReference>
<evidence type="ECO:0008006" key="3">
    <source>
        <dbReference type="Google" id="ProtNLM"/>
    </source>
</evidence>
<protein>
    <recommendedName>
        <fullName evidence="3">Interferon-induced very large GTPase 1-like</fullName>
    </recommendedName>
</protein>
<sequence>MHRRFLRNKDPIQYLEDRKDQYLSDFMDLFREKDHCQRKAKDFAHVCLRPAVTEYVNRSLGIQIVDEMLSSSQSSEYSSRSFFQFTILKELLEKDDFESYIKYILKYEIFVKDWILRRIENWFSKEGSLGKLKNNSLAVIMKKIHEAIGISQIDSGGQALPDDAQMSKMLVEKFCKALSQDIHIPMDTTSSVLFQLKTKPKLFASYLSHAVEDLKTSLEKEFYETANIHETLRSLSIKPQDELFKRVFGCGKQCPFCKVPCEAAGQEHREHFASVHRPKGLGQYSYISTDKLCETICTTSVHSEARFRNSDTDYQFHPYKDYRAFYPDWHIPPDRTIEASNYWKYVLVKYNDRFAELCKAKPANLPSAWQSITQENARDSLNIIFNMKR</sequence>
<dbReference type="PANTHER" id="PTHR14819:SF9">
    <property type="entry name" value="UP-REGULATOR OF CELL PROLIFERATION-LIKE"/>
    <property type="match status" value="1"/>
</dbReference>
<comment type="caution">
    <text evidence="1">The sequence shown here is derived from an EMBL/GenBank/DDBJ whole genome shotgun (WGS) entry which is preliminary data.</text>
</comment>
<dbReference type="Proteomes" id="UP000034805">
    <property type="component" value="Unassembled WGS sequence"/>
</dbReference>
<dbReference type="InterPro" id="IPR052986">
    <property type="entry name" value="VLIG_GTPase"/>
</dbReference>
<dbReference type="AlphaFoldDB" id="A0A0N8JV20"/>
<evidence type="ECO:0000313" key="2">
    <source>
        <dbReference type="Proteomes" id="UP000034805"/>
    </source>
</evidence>
<accession>A0A0N8JV20</accession>
<proteinExistence type="predicted"/>
<organism evidence="1 2">
    <name type="scientific">Scleropages formosus</name>
    <name type="common">Asian bonytongue</name>
    <name type="synonym">Osteoglossum formosum</name>
    <dbReference type="NCBI Taxonomy" id="113540"/>
    <lineage>
        <taxon>Eukaryota</taxon>
        <taxon>Metazoa</taxon>
        <taxon>Chordata</taxon>
        <taxon>Craniata</taxon>
        <taxon>Vertebrata</taxon>
        <taxon>Euteleostomi</taxon>
        <taxon>Actinopterygii</taxon>
        <taxon>Neopterygii</taxon>
        <taxon>Teleostei</taxon>
        <taxon>Osteoglossocephala</taxon>
        <taxon>Osteoglossomorpha</taxon>
        <taxon>Osteoglossiformes</taxon>
        <taxon>Osteoglossidae</taxon>
        <taxon>Scleropages</taxon>
    </lineage>
</organism>
<evidence type="ECO:0000313" key="1">
    <source>
        <dbReference type="EMBL" id="KPP56913.1"/>
    </source>
</evidence>
<reference evidence="1 2" key="1">
    <citation type="submission" date="2015-08" db="EMBL/GenBank/DDBJ databases">
        <title>The genome of the Asian arowana (Scleropages formosus).</title>
        <authorList>
            <person name="Tan M.H."/>
            <person name="Gan H.M."/>
            <person name="Croft L.J."/>
            <person name="Austin C.M."/>
        </authorList>
    </citation>
    <scope>NUCLEOTIDE SEQUENCE [LARGE SCALE GENOMIC DNA]</scope>
    <source>
        <strain evidence="1">Aro1</strain>
    </source>
</reference>
<name>A0A0N8JV20_SCLFO</name>
<gene>
    <name evidence="1" type="ORF">Z043_125422</name>
</gene>
<dbReference type="EMBL" id="JARO02018413">
    <property type="protein sequence ID" value="KPP56913.1"/>
    <property type="molecule type" value="Genomic_DNA"/>
</dbReference>